<dbReference type="Proteomes" id="UP000680020">
    <property type="component" value="Unassembled WGS sequence"/>
</dbReference>
<evidence type="ECO:0000313" key="2">
    <source>
        <dbReference type="EMBL" id="MBS7825179.1"/>
    </source>
</evidence>
<dbReference type="RefSeq" id="WP_213404208.1">
    <property type="nucleotide sequence ID" value="NZ_JAGIBT010000009.1"/>
</dbReference>
<keyword evidence="1" id="KW-0472">Membrane</keyword>
<reference evidence="2" key="1">
    <citation type="submission" date="2021-03" db="EMBL/GenBank/DDBJ databases">
        <title>Identification and antibiotic profiling of Wohlfahrtiimonas chitiniclastica, an underestimated human pathogen.</title>
        <authorList>
            <person name="Kopf A."/>
            <person name="Bunk B."/>
            <person name="Coldewey S."/>
            <person name="Gunzer F."/>
            <person name="Riedel T."/>
            <person name="Schroettner P."/>
        </authorList>
    </citation>
    <scope>NUCLEOTIDE SEQUENCE</scope>
    <source>
        <strain evidence="2">DSM 100917</strain>
    </source>
</reference>
<dbReference type="EMBL" id="JAGIBU010000008">
    <property type="protein sequence ID" value="MBS7825179.1"/>
    <property type="molecule type" value="Genomic_DNA"/>
</dbReference>
<accession>A0AB35BY10</accession>
<dbReference type="AlphaFoldDB" id="A0AB35BY10"/>
<protein>
    <submittedName>
        <fullName evidence="2">Uncharacterized protein</fullName>
    </submittedName>
</protein>
<feature type="transmembrane region" description="Helical" evidence="1">
    <location>
        <begin position="73"/>
        <end position="91"/>
    </location>
</feature>
<organism evidence="2 3">
    <name type="scientific">Wohlfahrtiimonas chitiniclastica</name>
    <dbReference type="NCBI Taxonomy" id="400946"/>
    <lineage>
        <taxon>Bacteria</taxon>
        <taxon>Pseudomonadati</taxon>
        <taxon>Pseudomonadota</taxon>
        <taxon>Gammaproteobacteria</taxon>
        <taxon>Cardiobacteriales</taxon>
        <taxon>Ignatzschineriaceae</taxon>
        <taxon>Wohlfahrtiimonas</taxon>
    </lineage>
</organism>
<evidence type="ECO:0000256" key="1">
    <source>
        <dbReference type="SAM" id="Phobius"/>
    </source>
</evidence>
<sequence length="281" mass="33701">MSKNERNTICKFIGDKIKPFITTIHKPTRYIILFVITTMLVSFFLFDFTILMQLLKSSVDEHIVNNFFLIKKLFFTIILLIAIVICFISFIKNKYSIKVEQLSLGGINILFDRREILFINSVQNFFDTKRTLFCIDEKYDNFAEVFQSYYETYNFIRQEMKLLDPSKDKALYKLSNDILVRLNQFLTKNQNNYLRWYKYISETNQELIGLDEFDKDDVKAKQRHFYNMPINDIQSKYYSYNNLINEFKGINEFFTAEIAKKFKVDISKWEQKDSDQKSESE</sequence>
<gene>
    <name evidence="2" type="ORF">J7561_08180</name>
</gene>
<keyword evidence="1" id="KW-0812">Transmembrane</keyword>
<proteinExistence type="predicted"/>
<evidence type="ECO:0000313" key="3">
    <source>
        <dbReference type="Proteomes" id="UP000680020"/>
    </source>
</evidence>
<name>A0AB35BY10_9GAMM</name>
<keyword evidence="1" id="KW-1133">Transmembrane helix</keyword>
<feature type="transmembrane region" description="Helical" evidence="1">
    <location>
        <begin position="30"/>
        <end position="53"/>
    </location>
</feature>
<comment type="caution">
    <text evidence="2">The sequence shown here is derived from an EMBL/GenBank/DDBJ whole genome shotgun (WGS) entry which is preliminary data.</text>
</comment>